<protein>
    <recommendedName>
        <fullName evidence="4">Stage II sporulation protein M</fullName>
    </recommendedName>
</protein>
<evidence type="ECO:0008006" key="4">
    <source>
        <dbReference type="Google" id="ProtNLM"/>
    </source>
</evidence>
<dbReference type="RefSeq" id="WP_070097322.1">
    <property type="nucleotide sequence ID" value="NZ_CYXR01000010.1"/>
</dbReference>
<gene>
    <name evidence="2" type="ORF">ERS852574_01635</name>
</gene>
<keyword evidence="1" id="KW-0812">Transmembrane</keyword>
<keyword evidence="1" id="KW-0472">Membrane</keyword>
<feature type="transmembrane region" description="Helical" evidence="1">
    <location>
        <begin position="85"/>
        <end position="105"/>
    </location>
</feature>
<keyword evidence="1" id="KW-1133">Transmembrane helix</keyword>
<evidence type="ECO:0000313" key="2">
    <source>
        <dbReference type="EMBL" id="CUM93004.1"/>
    </source>
</evidence>
<reference evidence="2 3" key="1">
    <citation type="submission" date="2015-09" db="EMBL/GenBank/DDBJ databases">
        <authorList>
            <consortium name="Pathogen Informatics"/>
        </authorList>
    </citation>
    <scope>NUCLEOTIDE SEQUENCE [LARGE SCALE GENOMIC DNA]</scope>
    <source>
        <strain evidence="2 3">2789STDY5834962</strain>
    </source>
</reference>
<accession>A0A173SQN3</accession>
<feature type="transmembrane region" description="Helical" evidence="1">
    <location>
        <begin position="12"/>
        <end position="29"/>
    </location>
</feature>
<organism evidence="2 3">
    <name type="scientific">Coprococcus comes</name>
    <dbReference type="NCBI Taxonomy" id="410072"/>
    <lineage>
        <taxon>Bacteria</taxon>
        <taxon>Bacillati</taxon>
        <taxon>Bacillota</taxon>
        <taxon>Clostridia</taxon>
        <taxon>Lachnospirales</taxon>
        <taxon>Lachnospiraceae</taxon>
        <taxon>Coprococcus</taxon>
    </lineage>
</organism>
<dbReference type="AlphaFoldDB" id="A0A173SQN3"/>
<sequence length="180" mass="20819">MEFYRKKYQLPMLYLIGFGTGILYANFIAKNYVTMTGIFHEYFLNQYTQVKIINEDYLWYLLRWRVMPLALAVCVGNLGFRRLTAAGILLWTGFAAGILSVAAVLRMGLCGMLLCIAGIFPQYIFYVPAYLLLIRYYYRYPQSEWNGTKTGFTVMMIVAGILSEVYLNPGIVRWFVKVLT</sequence>
<feature type="transmembrane region" description="Helical" evidence="1">
    <location>
        <begin position="111"/>
        <end position="133"/>
    </location>
</feature>
<dbReference type="EMBL" id="CYXR01000010">
    <property type="protein sequence ID" value="CUM93004.1"/>
    <property type="molecule type" value="Genomic_DNA"/>
</dbReference>
<dbReference type="Proteomes" id="UP000095727">
    <property type="component" value="Unassembled WGS sequence"/>
</dbReference>
<proteinExistence type="predicted"/>
<name>A0A173SQN3_9FIRM</name>
<evidence type="ECO:0000313" key="3">
    <source>
        <dbReference type="Proteomes" id="UP000095727"/>
    </source>
</evidence>
<feature type="transmembrane region" description="Helical" evidence="1">
    <location>
        <begin position="154"/>
        <end position="176"/>
    </location>
</feature>
<evidence type="ECO:0000256" key="1">
    <source>
        <dbReference type="SAM" id="Phobius"/>
    </source>
</evidence>